<dbReference type="Proteomes" id="UP000887013">
    <property type="component" value="Unassembled WGS sequence"/>
</dbReference>
<protein>
    <submittedName>
        <fullName evidence="8">D-aspartate oxidase</fullName>
    </submittedName>
</protein>
<keyword evidence="4 6" id="KW-0274">FAD</keyword>
<comment type="cofactor">
    <cofactor evidence="1 6">
        <name>FAD</name>
        <dbReference type="ChEBI" id="CHEBI:57692"/>
    </cofactor>
</comment>
<feature type="binding site" evidence="6">
    <location>
        <position position="279"/>
    </location>
    <ligand>
        <name>D-dopa</name>
        <dbReference type="ChEBI" id="CHEBI:149689"/>
    </ligand>
</feature>
<evidence type="ECO:0000256" key="6">
    <source>
        <dbReference type="PIRSR" id="PIRSR000189-1"/>
    </source>
</evidence>
<dbReference type="GO" id="GO:0019478">
    <property type="term" value="P:D-amino acid catabolic process"/>
    <property type="evidence" value="ECO:0007669"/>
    <property type="project" value="TreeGrafter"/>
</dbReference>
<evidence type="ECO:0000256" key="4">
    <source>
        <dbReference type="ARBA" id="ARBA00022827"/>
    </source>
</evidence>
<comment type="similarity">
    <text evidence="2">Belongs to the DAMOX/DASOX family.</text>
</comment>
<dbReference type="EMBL" id="BMAW01019557">
    <property type="protein sequence ID" value="GFT64008.1"/>
    <property type="molecule type" value="Genomic_DNA"/>
</dbReference>
<dbReference type="InterPro" id="IPR023209">
    <property type="entry name" value="DAO"/>
</dbReference>
<evidence type="ECO:0000256" key="3">
    <source>
        <dbReference type="ARBA" id="ARBA00022630"/>
    </source>
</evidence>
<gene>
    <name evidence="8" type="primary">DDO</name>
    <name evidence="8" type="ORF">NPIL_530721</name>
</gene>
<dbReference type="PANTHER" id="PTHR11530:SF17">
    <property type="entry name" value="RE49860P"/>
    <property type="match status" value="1"/>
</dbReference>
<evidence type="ECO:0000313" key="8">
    <source>
        <dbReference type="EMBL" id="GFT64008.1"/>
    </source>
</evidence>
<organism evidence="8 9">
    <name type="scientific">Nephila pilipes</name>
    <name type="common">Giant wood spider</name>
    <name type="synonym">Nephila maculata</name>
    <dbReference type="NCBI Taxonomy" id="299642"/>
    <lineage>
        <taxon>Eukaryota</taxon>
        <taxon>Metazoa</taxon>
        <taxon>Ecdysozoa</taxon>
        <taxon>Arthropoda</taxon>
        <taxon>Chelicerata</taxon>
        <taxon>Arachnida</taxon>
        <taxon>Araneae</taxon>
        <taxon>Araneomorphae</taxon>
        <taxon>Entelegynae</taxon>
        <taxon>Araneoidea</taxon>
        <taxon>Nephilidae</taxon>
        <taxon>Nephila</taxon>
    </lineage>
</organism>
<dbReference type="GO" id="GO:0003884">
    <property type="term" value="F:D-amino-acid oxidase activity"/>
    <property type="evidence" value="ECO:0007669"/>
    <property type="project" value="InterPro"/>
</dbReference>
<dbReference type="GO" id="GO:0005737">
    <property type="term" value="C:cytoplasm"/>
    <property type="evidence" value="ECO:0007669"/>
    <property type="project" value="TreeGrafter"/>
</dbReference>
<dbReference type="GO" id="GO:0071949">
    <property type="term" value="F:FAD binding"/>
    <property type="evidence" value="ECO:0007669"/>
    <property type="project" value="InterPro"/>
</dbReference>
<keyword evidence="9" id="KW-1185">Reference proteome</keyword>
<dbReference type="Gene3D" id="3.30.9.10">
    <property type="entry name" value="D-Amino Acid Oxidase, subunit A, domain 2"/>
    <property type="match status" value="1"/>
</dbReference>
<dbReference type="Pfam" id="PF01266">
    <property type="entry name" value="DAO"/>
    <property type="match status" value="1"/>
</dbReference>
<feature type="binding site" evidence="6">
    <location>
        <position position="224"/>
    </location>
    <ligand>
        <name>D-dopa</name>
        <dbReference type="ChEBI" id="CHEBI:149689"/>
    </ligand>
</feature>
<keyword evidence="5" id="KW-0560">Oxidoreductase</keyword>
<dbReference type="OrthoDB" id="2015447at2759"/>
<evidence type="ECO:0000256" key="1">
    <source>
        <dbReference type="ARBA" id="ARBA00001974"/>
    </source>
</evidence>
<dbReference type="InterPro" id="IPR006076">
    <property type="entry name" value="FAD-dep_OxRdtase"/>
</dbReference>
<evidence type="ECO:0000256" key="2">
    <source>
        <dbReference type="ARBA" id="ARBA00006730"/>
    </source>
</evidence>
<keyword evidence="3" id="KW-0285">Flavoprotein</keyword>
<feature type="domain" description="FAD dependent oxidoreductase" evidence="7">
    <location>
        <begin position="7"/>
        <end position="321"/>
    </location>
</feature>
<dbReference type="SUPFAM" id="SSF51971">
    <property type="entry name" value="Nucleotide-binding domain"/>
    <property type="match status" value="1"/>
</dbReference>
<evidence type="ECO:0000259" key="7">
    <source>
        <dbReference type="Pfam" id="PF01266"/>
    </source>
</evidence>
<accession>A0A8X6PCR6</accession>
<evidence type="ECO:0000256" key="5">
    <source>
        <dbReference type="ARBA" id="ARBA00023002"/>
    </source>
</evidence>
<dbReference type="SUPFAM" id="SSF54373">
    <property type="entry name" value="FAD-linked reductases, C-terminal domain"/>
    <property type="match status" value="1"/>
</dbReference>
<sequence length="340" mass="38595">MDLKGKDIAVLGAGIVGLSTALSLQEEFPMANITVFADKFNEETLSSGAGGIFRPDINVHGDEERVRTWCKDSLSHFMDIIKSSNSSQAGIQLISGYHLSSLFPYLENKLVEDILPDWRNLNEKDLKLFPVEFKGGQFYTSPVVDCRYYLPWMKTKFEENGGKIIKKHIFTFEEIPDIYCMIVNCTGLGAKSLLQDNMLVPIRGQTIKVKAPWIKHFYYSDDVYIIPGVDYVTLGGVKDYGSWNMKVNKYQQEFIRNTSIELIPSLKNAEVLYDWVGLRPFRPNVRVDAAFVPHHDSYRLIVNNYGHGGHGVALSWGTAQEAKRIVKKILMKQDFPLSKL</sequence>
<dbReference type="PIRSF" id="PIRSF000189">
    <property type="entry name" value="D-aa_oxidase"/>
    <property type="match status" value="1"/>
</dbReference>
<dbReference type="Gene3D" id="3.40.50.720">
    <property type="entry name" value="NAD(P)-binding Rossmann-like Domain"/>
    <property type="match status" value="1"/>
</dbReference>
<evidence type="ECO:0000313" key="9">
    <source>
        <dbReference type="Proteomes" id="UP000887013"/>
    </source>
</evidence>
<name>A0A8X6PCR6_NEPPI</name>
<feature type="binding site" evidence="6">
    <location>
        <position position="309"/>
    </location>
    <ligand>
        <name>D-dopa</name>
        <dbReference type="ChEBI" id="CHEBI:149689"/>
    </ligand>
</feature>
<proteinExistence type="inferred from homology"/>
<dbReference type="AlphaFoldDB" id="A0A8X6PCR6"/>
<comment type="caution">
    <text evidence="8">The sequence shown here is derived from an EMBL/GenBank/DDBJ whole genome shotgun (WGS) entry which is preliminary data.</text>
</comment>
<feature type="binding site" evidence="6">
    <location>
        <position position="186"/>
    </location>
    <ligand>
        <name>FAD</name>
        <dbReference type="ChEBI" id="CHEBI:57692"/>
    </ligand>
</feature>
<reference evidence="8" key="1">
    <citation type="submission" date="2020-08" db="EMBL/GenBank/DDBJ databases">
        <title>Multicomponent nature underlies the extraordinary mechanical properties of spider dragline silk.</title>
        <authorList>
            <person name="Kono N."/>
            <person name="Nakamura H."/>
            <person name="Mori M."/>
            <person name="Yoshida Y."/>
            <person name="Ohtoshi R."/>
            <person name="Malay A.D."/>
            <person name="Moran D.A.P."/>
            <person name="Tomita M."/>
            <person name="Numata K."/>
            <person name="Arakawa K."/>
        </authorList>
    </citation>
    <scope>NUCLEOTIDE SEQUENCE</scope>
</reference>
<dbReference type="PANTHER" id="PTHR11530">
    <property type="entry name" value="D-AMINO ACID OXIDASE"/>
    <property type="match status" value="1"/>
</dbReference>